<protein>
    <recommendedName>
        <fullName evidence="1">Reverse transcriptase/retrotransposon-derived protein RNase H-like domain-containing protein</fullName>
    </recommendedName>
</protein>
<dbReference type="Pfam" id="PF17919">
    <property type="entry name" value="RT_RNaseH_2"/>
    <property type="match status" value="1"/>
</dbReference>
<keyword evidence="3" id="KW-1185">Reference proteome</keyword>
<name>A0AAD4YVE1_PRUDU</name>
<dbReference type="Proteomes" id="UP001054821">
    <property type="component" value="Chromosome 6"/>
</dbReference>
<accession>A0AAD4YVE1</accession>
<dbReference type="SUPFAM" id="SSF56672">
    <property type="entry name" value="DNA/RNA polymerases"/>
    <property type="match status" value="1"/>
</dbReference>
<evidence type="ECO:0000259" key="1">
    <source>
        <dbReference type="Pfam" id="PF17919"/>
    </source>
</evidence>
<proteinExistence type="predicted"/>
<comment type="caution">
    <text evidence="2">The sequence shown here is derived from an EMBL/GenBank/DDBJ whole genome shotgun (WGS) entry which is preliminary data.</text>
</comment>
<dbReference type="InterPro" id="IPR043502">
    <property type="entry name" value="DNA/RNA_pol_sf"/>
</dbReference>
<dbReference type="InterPro" id="IPR041577">
    <property type="entry name" value="RT_RNaseH_2"/>
</dbReference>
<reference evidence="2 3" key="1">
    <citation type="journal article" date="2022" name="G3 (Bethesda)">
        <title>Whole-genome sequence and methylome profiling of the almond [Prunus dulcis (Mill.) D.A. Webb] cultivar 'Nonpareil'.</title>
        <authorList>
            <person name="D'Amico-Willman K.M."/>
            <person name="Ouma W.Z."/>
            <person name="Meulia T."/>
            <person name="Sideli G.M."/>
            <person name="Gradziel T.M."/>
            <person name="Fresnedo-Ramirez J."/>
        </authorList>
    </citation>
    <scope>NUCLEOTIDE SEQUENCE [LARGE SCALE GENOMIC DNA]</scope>
    <source>
        <strain evidence="2">Clone GOH B32 T37-40</strain>
    </source>
</reference>
<dbReference type="PANTHER" id="PTHR34072:SF41">
    <property type="entry name" value="REVERSE TRANSCRIPTASE_RETROTRANSPOSON-DERIVED PROTEIN RNASE H-LIKE DOMAIN-CONTAINING PROTEIN"/>
    <property type="match status" value="1"/>
</dbReference>
<dbReference type="EMBL" id="JAJFAZ020000006">
    <property type="protein sequence ID" value="KAI5322148.1"/>
    <property type="molecule type" value="Genomic_DNA"/>
</dbReference>
<dbReference type="PANTHER" id="PTHR34072">
    <property type="entry name" value="ENZYMATIC POLYPROTEIN-RELATED"/>
    <property type="match status" value="1"/>
</dbReference>
<dbReference type="GO" id="GO:0003964">
    <property type="term" value="F:RNA-directed DNA polymerase activity"/>
    <property type="evidence" value="ECO:0007669"/>
    <property type="project" value="UniProtKB-KW"/>
</dbReference>
<organism evidence="2 3">
    <name type="scientific">Prunus dulcis</name>
    <name type="common">Almond</name>
    <name type="synonym">Amygdalus dulcis</name>
    <dbReference type="NCBI Taxonomy" id="3755"/>
    <lineage>
        <taxon>Eukaryota</taxon>
        <taxon>Viridiplantae</taxon>
        <taxon>Streptophyta</taxon>
        <taxon>Embryophyta</taxon>
        <taxon>Tracheophyta</taxon>
        <taxon>Spermatophyta</taxon>
        <taxon>Magnoliopsida</taxon>
        <taxon>eudicotyledons</taxon>
        <taxon>Gunneridae</taxon>
        <taxon>Pentapetalae</taxon>
        <taxon>rosids</taxon>
        <taxon>fabids</taxon>
        <taxon>Rosales</taxon>
        <taxon>Rosaceae</taxon>
        <taxon>Amygdaloideae</taxon>
        <taxon>Amygdaleae</taxon>
        <taxon>Prunus</taxon>
    </lineage>
</organism>
<sequence>MSKSGTDGEDGHLLAFESRKLNDTEQRYTVQEKEMTAVVHCLWSWRQYLLGSRWQDFLAEFNYKLKYKQGKTNVTADALSLKAALAAVVQPQSSLMIREGLLHDPQAKSLLKLVKYGKTRRFGLDDGVLYATGKRIYVPR</sequence>
<feature type="domain" description="Reverse transcriptase/retrotransposon-derived protein RNase H-like" evidence="1">
    <location>
        <begin position="8"/>
        <end position="53"/>
    </location>
</feature>
<evidence type="ECO:0000313" key="2">
    <source>
        <dbReference type="EMBL" id="KAI5322148.1"/>
    </source>
</evidence>
<dbReference type="GO" id="GO:0016787">
    <property type="term" value="F:hydrolase activity"/>
    <property type="evidence" value="ECO:0007669"/>
    <property type="project" value="UniProtKB-KW"/>
</dbReference>
<dbReference type="GO" id="GO:0004519">
    <property type="term" value="F:endonuclease activity"/>
    <property type="evidence" value="ECO:0007669"/>
    <property type="project" value="UniProtKB-KW"/>
</dbReference>
<dbReference type="AlphaFoldDB" id="A0AAD4YVE1"/>
<evidence type="ECO:0000313" key="3">
    <source>
        <dbReference type="Proteomes" id="UP001054821"/>
    </source>
</evidence>
<gene>
    <name evidence="2" type="ORF">L3X38_031220</name>
</gene>